<evidence type="ECO:0000259" key="1">
    <source>
        <dbReference type="Pfam" id="PF17648"/>
    </source>
</evidence>
<sequence>MGARAGLNRLPFSNGANPGTRLVDRVVDELSGWPGLRVSAAECGPGSALALGTRQIVHLPGEHEAELRLGAAAVRRLRPALDESGQLIPIAADERPVHSPAEGDGEEWVRIRLDGHADVSLILSLASLAIAAATRTIAGPERREPPCPRARRIAVLGLSRQPRTRP</sequence>
<reference evidence="2 3" key="1">
    <citation type="submission" date="2019-08" db="EMBL/GenBank/DDBJ databases">
        <title>Actinomadura sp. nov. CYP1-5 isolated from mountain soil.</title>
        <authorList>
            <person name="Songsumanus A."/>
            <person name="Kuncharoen N."/>
            <person name="Kudo T."/>
            <person name="Yuki M."/>
            <person name="Igarashi Y."/>
            <person name="Tanasupawat S."/>
        </authorList>
    </citation>
    <scope>NUCLEOTIDE SEQUENCE [LARGE SCALE GENOMIC DNA]</scope>
    <source>
        <strain evidence="2 3">JCM 14158</strain>
    </source>
</reference>
<comment type="caution">
    <text evidence="2">The sequence shown here is derived from an EMBL/GenBank/DDBJ whole genome shotgun (WGS) entry which is preliminary data.</text>
</comment>
<dbReference type="RefSeq" id="WP_148344296.1">
    <property type="nucleotide sequence ID" value="NZ_VSFG01000002.1"/>
</dbReference>
<dbReference type="InterPro" id="IPR040841">
    <property type="entry name" value="Luciferase_dom"/>
</dbReference>
<protein>
    <recommendedName>
        <fullName evidence="1">Luciferase domain-containing protein</fullName>
    </recommendedName>
</protein>
<name>A0A5D0NNZ6_9ACTN</name>
<dbReference type="AlphaFoldDB" id="A0A5D0NNZ6"/>
<organism evidence="2 3">
    <name type="scientific">Actinomadura chibensis</name>
    <dbReference type="NCBI Taxonomy" id="392828"/>
    <lineage>
        <taxon>Bacteria</taxon>
        <taxon>Bacillati</taxon>
        <taxon>Actinomycetota</taxon>
        <taxon>Actinomycetes</taxon>
        <taxon>Streptosporangiales</taxon>
        <taxon>Thermomonosporaceae</taxon>
        <taxon>Actinomadura</taxon>
    </lineage>
</organism>
<evidence type="ECO:0000313" key="2">
    <source>
        <dbReference type="EMBL" id="TYB46290.1"/>
    </source>
</evidence>
<dbReference type="EMBL" id="VSFG01000002">
    <property type="protein sequence ID" value="TYB46290.1"/>
    <property type="molecule type" value="Genomic_DNA"/>
</dbReference>
<dbReference type="Pfam" id="PF17648">
    <property type="entry name" value="Luciferase"/>
    <property type="match status" value="1"/>
</dbReference>
<accession>A0A5D0NNZ6</accession>
<gene>
    <name evidence="2" type="ORF">FXF69_13525</name>
</gene>
<evidence type="ECO:0000313" key="3">
    <source>
        <dbReference type="Proteomes" id="UP000323380"/>
    </source>
</evidence>
<dbReference type="Proteomes" id="UP000323380">
    <property type="component" value="Unassembled WGS sequence"/>
</dbReference>
<keyword evidence="3" id="KW-1185">Reference proteome</keyword>
<proteinExistence type="predicted"/>
<feature type="domain" description="Luciferase" evidence="1">
    <location>
        <begin position="54"/>
        <end position="129"/>
    </location>
</feature>